<protein>
    <submittedName>
        <fullName evidence="2">Uncharacterized protein</fullName>
    </submittedName>
</protein>
<name>A0ABX1X4Q3_9BACL</name>
<evidence type="ECO:0000313" key="2">
    <source>
        <dbReference type="EMBL" id="NOU63053.1"/>
    </source>
</evidence>
<comment type="caution">
    <text evidence="2">The sequence shown here is derived from an EMBL/GenBank/DDBJ whole genome shotgun (WGS) entry which is preliminary data.</text>
</comment>
<accession>A0ABX1X4Q3</accession>
<evidence type="ECO:0000313" key="3">
    <source>
        <dbReference type="Proteomes" id="UP000653578"/>
    </source>
</evidence>
<dbReference type="RefSeq" id="WP_171628847.1">
    <property type="nucleotide sequence ID" value="NZ_WHNY01000006.1"/>
</dbReference>
<evidence type="ECO:0000256" key="1">
    <source>
        <dbReference type="SAM" id="Phobius"/>
    </source>
</evidence>
<dbReference type="EMBL" id="WHNY01000006">
    <property type="protein sequence ID" value="NOU63053.1"/>
    <property type="molecule type" value="Genomic_DNA"/>
</dbReference>
<organism evidence="2 3">
    <name type="scientific">Paenibacillus plantarum</name>
    <dbReference type="NCBI Taxonomy" id="2654975"/>
    <lineage>
        <taxon>Bacteria</taxon>
        <taxon>Bacillati</taxon>
        <taxon>Bacillota</taxon>
        <taxon>Bacilli</taxon>
        <taxon>Bacillales</taxon>
        <taxon>Paenibacillaceae</taxon>
        <taxon>Paenibacillus</taxon>
    </lineage>
</organism>
<proteinExistence type="predicted"/>
<keyword evidence="1" id="KW-0472">Membrane</keyword>
<keyword evidence="1" id="KW-0812">Transmembrane</keyword>
<gene>
    <name evidence="2" type="ORF">GC096_03195</name>
</gene>
<sequence length="308" mass="35238">MEKRLTRTDYLFALMFIFMLVCILGAFFYGLRLGQTKSDLKYDKIMHADQSSSVPEIGAYDQQVLVSYYHTIFLPFREFQNKWFELLSQIEMDNTAAVDASAVLKELSKIAADKYNTLQNKNMPASSPLLVQSHQSYLKSLKLFSDALSTYQSKANAQSHSQLLDAIQKDAYFLEAKTQALTAQKNYFDSILVWNGTMDPDIEYFDPNNTANLDQWRAMNFNVKNVYITAKLLKNKAFSPFYPQDLTIRIDEFIASGQAKKLNVNDVNQTMELLLSTNAVRTGDFVKGKAKWYSNETLPQLPFFSDAK</sequence>
<dbReference type="Proteomes" id="UP000653578">
    <property type="component" value="Unassembled WGS sequence"/>
</dbReference>
<keyword evidence="3" id="KW-1185">Reference proteome</keyword>
<feature type="transmembrane region" description="Helical" evidence="1">
    <location>
        <begin position="12"/>
        <end position="31"/>
    </location>
</feature>
<keyword evidence="1" id="KW-1133">Transmembrane helix</keyword>
<reference evidence="2 3" key="1">
    <citation type="submission" date="2019-10" db="EMBL/GenBank/DDBJ databases">
        <title>Description of Paenibacillus humi sp. nov.</title>
        <authorList>
            <person name="Carlier A."/>
            <person name="Qi S."/>
        </authorList>
    </citation>
    <scope>NUCLEOTIDE SEQUENCE [LARGE SCALE GENOMIC DNA]</scope>
    <source>
        <strain evidence="2 3">LMG 31461</strain>
    </source>
</reference>